<feature type="domain" description="Bacterial bifunctional deaminase-reductase C-terminal" evidence="1">
    <location>
        <begin position="5"/>
        <end position="178"/>
    </location>
</feature>
<sequence>MGEIVVVCNVTLDGVMQAPGRADEDTRGGFEYGGWAVPYSQDAMGRVMGDPEAAPAALLLGRRTYEDFADFWPKQKDNPYTEALNRQQKYVVSNTLAEPLPWANSTVVKAADIPALKESQNLIILGSGALISSIQGQIDVYKLLIHPLVLGTGQRLFDPAARQDLELTDSVTTTTGVIIATCRPAR</sequence>
<dbReference type="Pfam" id="PF01872">
    <property type="entry name" value="RibD_C"/>
    <property type="match status" value="1"/>
</dbReference>
<dbReference type="Gene3D" id="3.40.430.10">
    <property type="entry name" value="Dihydrofolate Reductase, subunit A"/>
    <property type="match status" value="1"/>
</dbReference>
<name>A0ABY2BVC1_9ACTN</name>
<organism evidence="2 3">
    <name type="scientific">Kribbella orskensis</name>
    <dbReference type="NCBI Taxonomy" id="2512216"/>
    <lineage>
        <taxon>Bacteria</taxon>
        <taxon>Bacillati</taxon>
        <taxon>Actinomycetota</taxon>
        <taxon>Actinomycetes</taxon>
        <taxon>Propionibacteriales</taxon>
        <taxon>Kribbellaceae</taxon>
        <taxon>Kribbella</taxon>
    </lineage>
</organism>
<dbReference type="Proteomes" id="UP000295818">
    <property type="component" value="Unassembled WGS sequence"/>
</dbReference>
<keyword evidence="3" id="KW-1185">Reference proteome</keyword>
<proteinExistence type="predicted"/>
<dbReference type="InterPro" id="IPR024072">
    <property type="entry name" value="DHFR-like_dom_sf"/>
</dbReference>
<reference evidence="2 3" key="1">
    <citation type="journal article" date="2015" name="Stand. Genomic Sci.">
        <title>Genomic Encyclopedia of Bacterial and Archaeal Type Strains, Phase III: the genomes of soil and plant-associated and newly described type strains.</title>
        <authorList>
            <person name="Whitman W.B."/>
            <person name="Woyke T."/>
            <person name="Klenk H.P."/>
            <person name="Zhou Y."/>
            <person name="Lilburn T.G."/>
            <person name="Beck B.J."/>
            <person name="De Vos P."/>
            <person name="Vandamme P."/>
            <person name="Eisen J.A."/>
            <person name="Garrity G."/>
            <person name="Hugenholtz P."/>
            <person name="Kyrpides N.C."/>
        </authorList>
    </citation>
    <scope>NUCLEOTIDE SEQUENCE [LARGE SCALE GENOMIC DNA]</scope>
    <source>
        <strain evidence="2 3">VKM Ac-2538</strain>
    </source>
</reference>
<dbReference type="SUPFAM" id="SSF53597">
    <property type="entry name" value="Dihydrofolate reductase-like"/>
    <property type="match status" value="1"/>
</dbReference>
<dbReference type="EMBL" id="SLWM01000001">
    <property type="protein sequence ID" value="TCO32106.1"/>
    <property type="molecule type" value="Genomic_DNA"/>
</dbReference>
<protein>
    <submittedName>
        <fullName evidence="2">RibD domain-containing protein</fullName>
    </submittedName>
</protein>
<evidence type="ECO:0000259" key="1">
    <source>
        <dbReference type="Pfam" id="PF01872"/>
    </source>
</evidence>
<evidence type="ECO:0000313" key="2">
    <source>
        <dbReference type="EMBL" id="TCO32106.1"/>
    </source>
</evidence>
<gene>
    <name evidence="2" type="ORF">EV644_101749</name>
</gene>
<accession>A0ABY2BVC1</accession>
<evidence type="ECO:0000313" key="3">
    <source>
        <dbReference type="Proteomes" id="UP000295818"/>
    </source>
</evidence>
<dbReference type="RefSeq" id="WP_132186954.1">
    <property type="nucleotide sequence ID" value="NZ_SLWM01000001.1"/>
</dbReference>
<dbReference type="InterPro" id="IPR002734">
    <property type="entry name" value="RibDG_C"/>
</dbReference>
<comment type="caution">
    <text evidence="2">The sequence shown here is derived from an EMBL/GenBank/DDBJ whole genome shotgun (WGS) entry which is preliminary data.</text>
</comment>